<dbReference type="PANTHER" id="PTHR11647">
    <property type="entry name" value="HYDRANTOINASE/DIHYDROPYRIMIDINASE FAMILY MEMBER"/>
    <property type="match status" value="1"/>
</dbReference>
<dbReference type="AlphaFoldDB" id="A0A4V5PLA3"/>
<evidence type="ECO:0000313" key="4">
    <source>
        <dbReference type="Proteomes" id="UP000309215"/>
    </source>
</evidence>
<dbReference type="Gene3D" id="3.20.20.140">
    <property type="entry name" value="Metal-dependent hydrolases"/>
    <property type="match status" value="2"/>
</dbReference>
<dbReference type="OrthoDB" id="9766983at2"/>
<sequence>MYDVKIVGGTLVDGTGAPRQSGDIGIKDGKIVDVGDCPESAARTISAQGALVIPGFVDIHTHYDGQISWDEELAPSSIHGVTTCVMGNCGVGFAPVRPSDHEKLIELMEGVEDIPGSALAEGLTWGWESFPEYMDVLEKRRRTIDFICQVPHDALRVYVMGERAVAEESATESDVESMRALLREALLAGAAGFSTGRTDNHRSAQGKPTPASEARGDELAGIARAFTGLPHGVVQAVSDFDMFRGEDCFPGEFDLLERMAEVSGRPLSVSTMQRDHAPRQWERIFERAERAARAGMDIRCQVAARPIGVLLGLTATFHPFMGFPSYREIASLPLDARVAQMRDPSFRARLLSEKSGKVAGDGSPLPPLADFFLANPLLVAMRLFRLGEAPNYEPSGLTSLAGDASRGGLPLLSVIYDAMLEQDGRALLYFPLYNYTEMNLDVVRRMLLHPLSLPGLGDGGAHVGTICDASFPTFLLTHWGRDRAEGKIPVEHLVKMQTHDTARFLGLDDRGTLKPGQRADINIVDFDNLRLRSPFMQRDLPAGGQRLMQQAEGYVATLVAGEVIVEKGRFTGARPGRLVRMGKGRG</sequence>
<dbReference type="InterPro" id="IPR011059">
    <property type="entry name" value="Metal-dep_hydrolase_composite"/>
</dbReference>
<dbReference type="EMBL" id="SSMQ01000067">
    <property type="protein sequence ID" value="TKC98548.1"/>
    <property type="molecule type" value="Genomic_DNA"/>
</dbReference>
<dbReference type="Gene3D" id="2.30.40.10">
    <property type="entry name" value="Urease, subunit C, domain 1"/>
    <property type="match status" value="1"/>
</dbReference>
<dbReference type="InterPro" id="IPR032466">
    <property type="entry name" value="Metal_Hydrolase"/>
</dbReference>
<reference evidence="3 4" key="1">
    <citation type="submission" date="2019-04" db="EMBL/GenBank/DDBJ databases">
        <authorList>
            <person name="Li Y."/>
            <person name="Wang J."/>
        </authorList>
    </citation>
    <scope>NUCLEOTIDE SEQUENCE [LARGE SCALE GENOMIC DNA]</scope>
    <source>
        <strain evidence="3 4">DSM 14668</strain>
    </source>
</reference>
<feature type="region of interest" description="Disordered" evidence="1">
    <location>
        <begin position="193"/>
        <end position="214"/>
    </location>
</feature>
<gene>
    <name evidence="3" type="ORF">E8A74_41050</name>
</gene>
<feature type="domain" description="Amidohydrolase 3" evidence="2">
    <location>
        <begin position="441"/>
        <end position="565"/>
    </location>
</feature>
<comment type="caution">
    <text evidence="3">The sequence shown here is derived from an EMBL/GenBank/DDBJ whole genome shotgun (WGS) entry which is preliminary data.</text>
</comment>
<dbReference type="CDD" id="cd01297">
    <property type="entry name" value="D-aminoacylase"/>
    <property type="match status" value="1"/>
</dbReference>
<dbReference type="InterPro" id="IPR013108">
    <property type="entry name" value="Amidohydro_3"/>
</dbReference>
<dbReference type="GO" id="GO:0016812">
    <property type="term" value="F:hydrolase activity, acting on carbon-nitrogen (but not peptide) bonds, in cyclic amides"/>
    <property type="evidence" value="ECO:0007669"/>
    <property type="project" value="TreeGrafter"/>
</dbReference>
<name>A0A4V5PLA3_9BACT</name>
<keyword evidence="4" id="KW-1185">Reference proteome</keyword>
<dbReference type="SUPFAM" id="SSF51338">
    <property type="entry name" value="Composite domain of metallo-dependent hydrolases"/>
    <property type="match status" value="1"/>
</dbReference>
<dbReference type="SUPFAM" id="SSF51556">
    <property type="entry name" value="Metallo-dependent hydrolases"/>
    <property type="match status" value="1"/>
</dbReference>
<evidence type="ECO:0000259" key="2">
    <source>
        <dbReference type="Pfam" id="PF07969"/>
    </source>
</evidence>
<proteinExistence type="predicted"/>
<protein>
    <submittedName>
        <fullName evidence="3">D-aminoacylase</fullName>
    </submittedName>
</protein>
<dbReference type="Pfam" id="PF07969">
    <property type="entry name" value="Amidohydro_3"/>
    <property type="match status" value="2"/>
</dbReference>
<feature type="domain" description="Amidohydrolase 3" evidence="2">
    <location>
        <begin position="43"/>
        <end position="357"/>
    </location>
</feature>
<dbReference type="PANTHER" id="PTHR11647:SF1">
    <property type="entry name" value="COLLAPSIN RESPONSE MEDIATOR PROTEIN"/>
    <property type="match status" value="1"/>
</dbReference>
<evidence type="ECO:0000256" key="1">
    <source>
        <dbReference type="SAM" id="MobiDB-lite"/>
    </source>
</evidence>
<evidence type="ECO:0000313" key="3">
    <source>
        <dbReference type="EMBL" id="TKC98548.1"/>
    </source>
</evidence>
<organism evidence="3 4">
    <name type="scientific">Polyangium fumosum</name>
    <dbReference type="NCBI Taxonomy" id="889272"/>
    <lineage>
        <taxon>Bacteria</taxon>
        <taxon>Pseudomonadati</taxon>
        <taxon>Myxococcota</taxon>
        <taxon>Polyangia</taxon>
        <taxon>Polyangiales</taxon>
        <taxon>Polyangiaceae</taxon>
        <taxon>Polyangium</taxon>
    </lineage>
</organism>
<dbReference type="GO" id="GO:0005829">
    <property type="term" value="C:cytosol"/>
    <property type="evidence" value="ECO:0007669"/>
    <property type="project" value="TreeGrafter"/>
</dbReference>
<dbReference type="RefSeq" id="WP_136934587.1">
    <property type="nucleotide sequence ID" value="NZ_SSMQ01000067.1"/>
</dbReference>
<dbReference type="InterPro" id="IPR050378">
    <property type="entry name" value="Metallo-dep_Hydrolases_sf"/>
</dbReference>
<accession>A0A4V5PLA3</accession>
<dbReference type="Proteomes" id="UP000309215">
    <property type="component" value="Unassembled WGS sequence"/>
</dbReference>